<keyword evidence="2" id="KW-1003">Cell membrane</keyword>
<feature type="transmembrane region" description="Helical" evidence="4">
    <location>
        <begin position="242"/>
        <end position="266"/>
    </location>
</feature>
<organism evidence="5 6">
    <name type="scientific">Saitoella complicata (strain BCRC 22490 / CBS 7301 / JCM 7358 / NBRC 10748 / NRRL Y-17804)</name>
    <dbReference type="NCBI Taxonomy" id="698492"/>
    <lineage>
        <taxon>Eukaryota</taxon>
        <taxon>Fungi</taxon>
        <taxon>Dikarya</taxon>
        <taxon>Ascomycota</taxon>
        <taxon>Taphrinomycotina</taxon>
        <taxon>Taphrinomycotina incertae sedis</taxon>
        <taxon>Saitoella</taxon>
    </lineage>
</organism>
<feature type="transmembrane region" description="Helical" evidence="4">
    <location>
        <begin position="278"/>
        <end position="296"/>
    </location>
</feature>
<keyword evidence="6" id="KW-1185">Reference proteome</keyword>
<comment type="caution">
    <text evidence="5">The sequence shown here is derived from an EMBL/GenBank/DDBJ whole genome shotgun (WGS) entry which is preliminary data.</text>
</comment>
<dbReference type="GO" id="GO:0022857">
    <property type="term" value="F:transmembrane transporter activity"/>
    <property type="evidence" value="ECO:0007669"/>
    <property type="project" value="InterPro"/>
</dbReference>
<feature type="transmembrane region" description="Helical" evidence="4">
    <location>
        <begin position="332"/>
        <end position="355"/>
    </location>
</feature>
<evidence type="ECO:0000256" key="1">
    <source>
        <dbReference type="ARBA" id="ARBA00004429"/>
    </source>
</evidence>
<reference evidence="5 6" key="1">
    <citation type="journal article" date="2011" name="J. Gen. Appl. Microbiol.">
        <title>Draft genome sequencing of the enigmatic yeast Saitoella complicata.</title>
        <authorList>
            <person name="Nishida H."/>
            <person name="Hamamoto M."/>
            <person name="Sugiyama J."/>
        </authorList>
    </citation>
    <scope>NUCLEOTIDE SEQUENCE [LARGE SCALE GENOMIC DNA]</scope>
    <source>
        <strain evidence="5 6">NRRL Y-17804</strain>
    </source>
</reference>
<feature type="transmembrane region" description="Helical" evidence="4">
    <location>
        <begin position="397"/>
        <end position="418"/>
    </location>
</feature>
<dbReference type="InterPro" id="IPR036259">
    <property type="entry name" value="MFS_trans_sf"/>
</dbReference>
<keyword evidence="4" id="KW-0812">Transmembrane</keyword>
<dbReference type="Gene3D" id="1.20.1250.20">
    <property type="entry name" value="MFS general substrate transporter like domains"/>
    <property type="match status" value="2"/>
</dbReference>
<evidence type="ECO:0000313" key="6">
    <source>
        <dbReference type="Proteomes" id="UP000033140"/>
    </source>
</evidence>
<feature type="transmembrane region" description="Helical" evidence="4">
    <location>
        <begin position="123"/>
        <end position="147"/>
    </location>
</feature>
<dbReference type="AlphaFoldDB" id="A0A0E9NBH6"/>
<reference evidence="5 6" key="3">
    <citation type="journal article" date="2015" name="Genome Announc.">
        <title>Draft Genome Sequence of the Archiascomycetous Yeast Saitoella complicata.</title>
        <authorList>
            <person name="Yamauchi K."/>
            <person name="Kondo S."/>
            <person name="Hamamoto M."/>
            <person name="Takahashi Y."/>
            <person name="Ogura Y."/>
            <person name="Hayashi T."/>
            <person name="Nishida H."/>
        </authorList>
    </citation>
    <scope>NUCLEOTIDE SEQUENCE [LARGE SCALE GENOMIC DNA]</scope>
    <source>
        <strain evidence="5 6">NRRL Y-17804</strain>
    </source>
</reference>
<dbReference type="Pfam" id="PF07690">
    <property type="entry name" value="MFS_1"/>
    <property type="match status" value="1"/>
</dbReference>
<accession>A0A0E9NBH6</accession>
<reference evidence="5 6" key="2">
    <citation type="journal article" date="2014" name="J. Gen. Appl. Microbiol.">
        <title>The early diverging ascomycetous budding yeast Saitoella complicata has three histone deacetylases belonging to the Clr6, Hos2, and Rpd3 lineages.</title>
        <authorList>
            <person name="Nishida H."/>
            <person name="Matsumoto T."/>
            <person name="Kondo S."/>
            <person name="Hamamoto M."/>
            <person name="Yoshikawa H."/>
        </authorList>
    </citation>
    <scope>NUCLEOTIDE SEQUENCE [LARGE SCALE GENOMIC DNA]</scope>
    <source>
        <strain evidence="5 6">NRRL Y-17804</strain>
    </source>
</reference>
<feature type="region of interest" description="Disordered" evidence="3">
    <location>
        <begin position="449"/>
        <end position="468"/>
    </location>
</feature>
<comment type="subcellular location">
    <subcellularLocation>
        <location evidence="1">Cell inner membrane</location>
        <topology evidence="1">Multi-pass membrane protein</topology>
    </subcellularLocation>
</comment>
<dbReference type="Proteomes" id="UP000033140">
    <property type="component" value="Unassembled WGS sequence"/>
</dbReference>
<keyword evidence="4" id="KW-0472">Membrane</keyword>
<dbReference type="InterPro" id="IPR011701">
    <property type="entry name" value="MFS"/>
</dbReference>
<feature type="transmembrane region" description="Helical" evidence="4">
    <location>
        <begin position="367"/>
        <end position="385"/>
    </location>
</feature>
<evidence type="ECO:0000256" key="4">
    <source>
        <dbReference type="SAM" id="Phobius"/>
    </source>
</evidence>
<feature type="transmembrane region" description="Helical" evidence="4">
    <location>
        <begin position="159"/>
        <end position="177"/>
    </location>
</feature>
<dbReference type="SUPFAM" id="SSF103473">
    <property type="entry name" value="MFS general substrate transporter"/>
    <property type="match status" value="1"/>
</dbReference>
<dbReference type="STRING" id="698492.A0A0E9NBH6"/>
<feature type="transmembrane region" description="Helical" evidence="4">
    <location>
        <begin position="308"/>
        <end position="326"/>
    </location>
</feature>
<feature type="transmembrane region" description="Helical" evidence="4">
    <location>
        <begin position="63"/>
        <end position="84"/>
    </location>
</feature>
<evidence type="ECO:0000256" key="2">
    <source>
        <dbReference type="ARBA" id="ARBA00022475"/>
    </source>
</evidence>
<dbReference type="PANTHER" id="PTHR43702">
    <property type="entry name" value="L-FUCOSE-PROTON SYMPORTER"/>
    <property type="match status" value="1"/>
</dbReference>
<dbReference type="InterPro" id="IPR050375">
    <property type="entry name" value="MFS_TsgA-like"/>
</dbReference>
<feature type="transmembrane region" description="Helical" evidence="4">
    <location>
        <begin position="21"/>
        <end position="43"/>
    </location>
</feature>
<sequence>MAGGAPAAHIRASNIPTGGRALWVPIALVTSLFFLWGFAYGLLDVLNKHFQNVLGLTKLESTGLQIAYFGAYIVYPPTLGGWIIRRFGYKLGIISGLVLYVVGACFFWPSAHFLSFGGFCGSTFVLACGLSMLEIAANAYITVLGPAETATFRLNLSQSFNGVGSFTGPLIASKAFFSGEGSKNLTSVQYVYIGIAAAVAAVAVGFYFVNLPEISDEEMQERAAAEGSAIAKRPLWKQYHTIAGFVAQFFYVGGQVTLASFFINYVVEVDPSVSDAKASTYLSYSLILFTVGRFFATALLKFLKPQHILSVYAAICTIFAAVSMFLKGTGGVALYMAIFFFESCMYPTIFTMAIANLGINTKKGTSLLIMGVGGGAIMPPIQGAIADHLDTQKSTLVPLICYVVVLVYGLFFTQPFGLKPEERDLEMVEESATDVEYLDQKGQDVFVENVESGSSPSHSPTRARLAGV</sequence>
<feature type="transmembrane region" description="Helical" evidence="4">
    <location>
        <begin position="189"/>
        <end position="209"/>
    </location>
</feature>
<evidence type="ECO:0000256" key="3">
    <source>
        <dbReference type="SAM" id="MobiDB-lite"/>
    </source>
</evidence>
<feature type="compositionally biased region" description="Polar residues" evidence="3">
    <location>
        <begin position="451"/>
        <end position="460"/>
    </location>
</feature>
<protein>
    <recommendedName>
        <fullName evidence="7">Major facilitator superfamily (MFS) profile domain-containing protein</fullName>
    </recommendedName>
</protein>
<feature type="transmembrane region" description="Helical" evidence="4">
    <location>
        <begin position="91"/>
        <end position="111"/>
    </location>
</feature>
<dbReference type="OMA" id="TWGFAYG"/>
<dbReference type="GO" id="GO:0005886">
    <property type="term" value="C:plasma membrane"/>
    <property type="evidence" value="ECO:0007669"/>
    <property type="project" value="UniProtKB-SubCell"/>
</dbReference>
<dbReference type="EMBL" id="BACD03000007">
    <property type="protein sequence ID" value="GAO47046.1"/>
    <property type="molecule type" value="Genomic_DNA"/>
</dbReference>
<dbReference type="CDD" id="cd17394">
    <property type="entry name" value="MFS_FucP_like"/>
    <property type="match status" value="1"/>
</dbReference>
<evidence type="ECO:0000313" key="5">
    <source>
        <dbReference type="EMBL" id="GAO47046.1"/>
    </source>
</evidence>
<proteinExistence type="predicted"/>
<gene>
    <name evidence="5" type="ORF">G7K_1259-t1</name>
</gene>
<evidence type="ECO:0008006" key="7">
    <source>
        <dbReference type="Google" id="ProtNLM"/>
    </source>
</evidence>
<name>A0A0E9NBH6_SAICN</name>
<dbReference type="PANTHER" id="PTHR43702:SF3">
    <property type="entry name" value="PROTEIN TSGA"/>
    <property type="match status" value="1"/>
</dbReference>
<keyword evidence="4" id="KW-1133">Transmembrane helix</keyword>